<proteinExistence type="predicted"/>
<gene>
    <name evidence="1" type="ORF">BDP55DRAFT_625715</name>
</gene>
<dbReference type="AlphaFoldDB" id="A0AAJ0B124"/>
<accession>A0AAJ0B124</accession>
<dbReference type="Proteomes" id="UP001224890">
    <property type="component" value="Unassembled WGS sequence"/>
</dbReference>
<sequence length="156" mass="16979">MPLCHECLLAEVMAFAPLSSKTRATILSLQVECHVIINEILVCREDPELCNADLSGVLVKQGDLFKARFGPDYEAKLGDDELLKHLKADLGKVRDILMNPASNRKTSEGTQGLGPSELAASLKNIEMNFAGQPKSVTERHIGFEDNAIVLVADFSA</sequence>
<dbReference type="EMBL" id="JAHMHR010000001">
    <property type="protein sequence ID" value="KAK1701503.1"/>
    <property type="molecule type" value="Genomic_DNA"/>
</dbReference>
<protein>
    <submittedName>
        <fullName evidence="1">Uncharacterized protein</fullName>
    </submittedName>
</protein>
<keyword evidence="2" id="KW-1185">Reference proteome</keyword>
<evidence type="ECO:0000313" key="1">
    <source>
        <dbReference type="EMBL" id="KAK1701503.1"/>
    </source>
</evidence>
<reference evidence="1" key="1">
    <citation type="submission" date="2021-06" db="EMBL/GenBank/DDBJ databases">
        <title>Comparative genomics, transcriptomics and evolutionary studies reveal genomic signatures of adaptation to plant cell wall in hemibiotrophic fungi.</title>
        <authorList>
            <consortium name="DOE Joint Genome Institute"/>
            <person name="Baroncelli R."/>
            <person name="Diaz J.F."/>
            <person name="Benocci T."/>
            <person name="Peng M."/>
            <person name="Battaglia E."/>
            <person name="Haridas S."/>
            <person name="Andreopoulos W."/>
            <person name="Labutti K."/>
            <person name="Pangilinan J."/>
            <person name="Floch G.L."/>
            <person name="Makela M.R."/>
            <person name="Henrissat B."/>
            <person name="Grigoriev I.V."/>
            <person name="Crouch J.A."/>
            <person name="De Vries R.P."/>
            <person name="Sukno S.A."/>
            <person name="Thon M.R."/>
        </authorList>
    </citation>
    <scope>NUCLEOTIDE SEQUENCE</scope>
    <source>
        <strain evidence="1">CBS 193.32</strain>
    </source>
</reference>
<evidence type="ECO:0000313" key="2">
    <source>
        <dbReference type="Proteomes" id="UP001224890"/>
    </source>
</evidence>
<comment type="caution">
    <text evidence="1">The sequence shown here is derived from an EMBL/GenBank/DDBJ whole genome shotgun (WGS) entry which is preliminary data.</text>
</comment>
<dbReference type="RefSeq" id="XP_060437258.1">
    <property type="nucleotide sequence ID" value="XM_060571518.1"/>
</dbReference>
<organism evidence="1 2">
    <name type="scientific">Colletotrichum godetiae</name>
    <dbReference type="NCBI Taxonomy" id="1209918"/>
    <lineage>
        <taxon>Eukaryota</taxon>
        <taxon>Fungi</taxon>
        <taxon>Dikarya</taxon>
        <taxon>Ascomycota</taxon>
        <taxon>Pezizomycotina</taxon>
        <taxon>Sordariomycetes</taxon>
        <taxon>Hypocreomycetidae</taxon>
        <taxon>Glomerellales</taxon>
        <taxon>Glomerellaceae</taxon>
        <taxon>Colletotrichum</taxon>
        <taxon>Colletotrichum acutatum species complex</taxon>
    </lineage>
</organism>
<dbReference type="GeneID" id="85456044"/>
<name>A0AAJ0B124_9PEZI</name>